<evidence type="ECO:0000313" key="1">
    <source>
        <dbReference type="EMBL" id="JAI01723.1"/>
    </source>
</evidence>
<proteinExistence type="predicted"/>
<reference evidence="1" key="2">
    <citation type="journal article" date="2015" name="Fish Shellfish Immunol.">
        <title>Early steps in the European eel (Anguilla anguilla)-Vibrio vulnificus interaction in the gills: Role of the RtxA13 toxin.</title>
        <authorList>
            <person name="Callol A."/>
            <person name="Pajuelo D."/>
            <person name="Ebbesson L."/>
            <person name="Teles M."/>
            <person name="MacKenzie S."/>
            <person name="Amaro C."/>
        </authorList>
    </citation>
    <scope>NUCLEOTIDE SEQUENCE</scope>
</reference>
<organism evidence="1">
    <name type="scientific">Anguilla anguilla</name>
    <name type="common">European freshwater eel</name>
    <name type="synonym">Muraena anguilla</name>
    <dbReference type="NCBI Taxonomy" id="7936"/>
    <lineage>
        <taxon>Eukaryota</taxon>
        <taxon>Metazoa</taxon>
        <taxon>Chordata</taxon>
        <taxon>Craniata</taxon>
        <taxon>Vertebrata</taxon>
        <taxon>Euteleostomi</taxon>
        <taxon>Actinopterygii</taxon>
        <taxon>Neopterygii</taxon>
        <taxon>Teleostei</taxon>
        <taxon>Anguilliformes</taxon>
        <taxon>Anguillidae</taxon>
        <taxon>Anguilla</taxon>
    </lineage>
</organism>
<protein>
    <submittedName>
        <fullName evidence="1">Uncharacterized protein</fullName>
    </submittedName>
</protein>
<sequence length="15" mass="1807">MFGNLCLKLYFVVIF</sequence>
<reference evidence="1" key="1">
    <citation type="submission" date="2014-11" db="EMBL/GenBank/DDBJ databases">
        <authorList>
            <person name="Amaro Gonzalez C."/>
        </authorList>
    </citation>
    <scope>NUCLEOTIDE SEQUENCE</scope>
</reference>
<name>A0A0E9XG81_ANGAN</name>
<accession>A0A0E9XG81</accession>
<dbReference type="EMBL" id="GBXM01006855">
    <property type="protein sequence ID" value="JAI01723.1"/>
    <property type="molecule type" value="Transcribed_RNA"/>
</dbReference>